<dbReference type="RefSeq" id="WP_093140927.1">
    <property type="nucleotide sequence ID" value="NZ_BMWO01000001.1"/>
</dbReference>
<name>A0A1G7DAB0_9FLAO</name>
<organism evidence="1 2">
    <name type="scientific">Ulvibacter litoralis</name>
    <dbReference type="NCBI Taxonomy" id="227084"/>
    <lineage>
        <taxon>Bacteria</taxon>
        <taxon>Pseudomonadati</taxon>
        <taxon>Bacteroidota</taxon>
        <taxon>Flavobacteriia</taxon>
        <taxon>Flavobacteriales</taxon>
        <taxon>Flavobacteriaceae</taxon>
        <taxon>Ulvibacter</taxon>
    </lineage>
</organism>
<proteinExistence type="predicted"/>
<dbReference type="OrthoDB" id="8480302at2"/>
<dbReference type="AlphaFoldDB" id="A0A1G7DAB0"/>
<dbReference type="Gene3D" id="3.30.70.790">
    <property type="entry name" value="UreE, C-terminal domain"/>
    <property type="match status" value="1"/>
</dbReference>
<protein>
    <recommendedName>
        <fullName evidence="3">Signal transducing protein</fullName>
    </recommendedName>
</protein>
<reference evidence="1 2" key="1">
    <citation type="submission" date="2016-10" db="EMBL/GenBank/DDBJ databases">
        <authorList>
            <person name="de Groot N.N."/>
        </authorList>
    </citation>
    <scope>NUCLEOTIDE SEQUENCE [LARGE SCALE GENOMIC DNA]</scope>
    <source>
        <strain evidence="1 2">DSM 16195</strain>
    </source>
</reference>
<sequence>MEDFKTIAIFTFPSEYAVLKLLFDQENIQYVFLHETTISVLPFHSNAFGGIRLQVHKHDIEKAKKIMERLDGSPNLKIV</sequence>
<keyword evidence="2" id="KW-1185">Reference proteome</keyword>
<dbReference type="EMBL" id="FNBA01000001">
    <property type="protein sequence ID" value="SDE48588.1"/>
    <property type="molecule type" value="Genomic_DNA"/>
</dbReference>
<dbReference type="Proteomes" id="UP000199321">
    <property type="component" value="Unassembled WGS sequence"/>
</dbReference>
<evidence type="ECO:0008006" key="3">
    <source>
        <dbReference type="Google" id="ProtNLM"/>
    </source>
</evidence>
<dbReference type="STRING" id="227084.SAMN05421855_101860"/>
<gene>
    <name evidence="1" type="ORF">SAMN05421855_101860</name>
</gene>
<evidence type="ECO:0000313" key="2">
    <source>
        <dbReference type="Proteomes" id="UP000199321"/>
    </source>
</evidence>
<accession>A0A1G7DAB0</accession>
<evidence type="ECO:0000313" key="1">
    <source>
        <dbReference type="EMBL" id="SDE48588.1"/>
    </source>
</evidence>